<evidence type="ECO:0000256" key="1">
    <source>
        <dbReference type="ARBA" id="ARBA00004572"/>
    </source>
</evidence>
<keyword evidence="6 10" id="KW-1133">Transmembrane helix</keyword>
<comment type="subcellular location">
    <subcellularLocation>
        <location evidence="1">Mitochondrion outer membrane</location>
        <topology evidence="1">Single-pass membrane protein</topology>
    </subcellularLocation>
</comment>
<evidence type="ECO:0000256" key="3">
    <source>
        <dbReference type="ARBA" id="ARBA00022737"/>
    </source>
</evidence>
<evidence type="ECO:0000256" key="10">
    <source>
        <dbReference type="SAM" id="Phobius"/>
    </source>
</evidence>
<dbReference type="InterPro" id="IPR019734">
    <property type="entry name" value="TPR_rpt"/>
</dbReference>
<dbReference type="PANTHER" id="PTHR46208">
    <property type="entry name" value="MITOCHONDRIAL IMPORT RECEPTOR SUBUNIT TOM70"/>
    <property type="match status" value="1"/>
</dbReference>
<keyword evidence="5" id="KW-0802">TPR repeat</keyword>
<evidence type="ECO:0000256" key="4">
    <source>
        <dbReference type="ARBA" id="ARBA00022787"/>
    </source>
</evidence>
<accession>A0A0B2UIH8</accession>
<dbReference type="HOGENOM" id="CLU_573664_0_0_1"/>
<evidence type="ECO:0000256" key="9">
    <source>
        <dbReference type="ARBA" id="ARBA00038030"/>
    </source>
</evidence>
<keyword evidence="12" id="KW-1185">Reference proteome</keyword>
<dbReference type="Pfam" id="PF13424">
    <property type="entry name" value="TPR_12"/>
    <property type="match status" value="1"/>
</dbReference>
<keyword evidence="8 10" id="KW-0472">Membrane</keyword>
<dbReference type="GO" id="GO:0030150">
    <property type="term" value="P:protein import into mitochondrial matrix"/>
    <property type="evidence" value="ECO:0007669"/>
    <property type="project" value="TreeGrafter"/>
</dbReference>
<dbReference type="GO" id="GO:0008320">
    <property type="term" value="F:protein transmembrane transporter activity"/>
    <property type="evidence" value="ECO:0007669"/>
    <property type="project" value="TreeGrafter"/>
</dbReference>
<evidence type="ECO:0008006" key="13">
    <source>
        <dbReference type="Google" id="ProtNLM"/>
    </source>
</evidence>
<keyword evidence="4" id="KW-1000">Mitochondrion outer membrane</keyword>
<dbReference type="PANTHER" id="PTHR46208:SF1">
    <property type="entry name" value="MITOCHONDRIAL IMPORT RECEPTOR SUBUNIT TOM70"/>
    <property type="match status" value="1"/>
</dbReference>
<dbReference type="SMART" id="SM00028">
    <property type="entry name" value="TPR"/>
    <property type="match status" value="3"/>
</dbReference>
<dbReference type="GO" id="GO:0030943">
    <property type="term" value="F:mitochondrion targeting sequence binding"/>
    <property type="evidence" value="ECO:0007669"/>
    <property type="project" value="TreeGrafter"/>
</dbReference>
<comment type="similarity">
    <text evidence="9">Belongs to the Tom70 family.</text>
</comment>
<dbReference type="STRING" id="1354746.A0A0B2UIH8"/>
<dbReference type="GO" id="GO:0005741">
    <property type="term" value="C:mitochondrial outer membrane"/>
    <property type="evidence" value="ECO:0007669"/>
    <property type="project" value="UniProtKB-SubCell"/>
</dbReference>
<reference evidence="11 12" key="1">
    <citation type="journal article" date="2014" name="MBio">
        <title>The Ordospora colligata genome; evolution of extreme reduction in microsporidia and host-to-parasite horizontal gene transfer.</title>
        <authorList>
            <person name="Pombert J.-F."/>
            <person name="Haag K.L."/>
            <person name="Beidas S."/>
            <person name="Ebert D."/>
            <person name="Keeling P.J."/>
        </authorList>
    </citation>
    <scope>NUCLEOTIDE SEQUENCE [LARGE SCALE GENOMIC DNA]</scope>
    <source>
        <strain evidence="11 12">OC4</strain>
    </source>
</reference>
<protein>
    <recommendedName>
        <fullName evidence="13">Tetratricopeptide repeat protein</fullName>
    </recommendedName>
</protein>
<dbReference type="InterPro" id="IPR011990">
    <property type="entry name" value="TPR-like_helical_dom_sf"/>
</dbReference>
<evidence type="ECO:0000256" key="7">
    <source>
        <dbReference type="ARBA" id="ARBA00023128"/>
    </source>
</evidence>
<comment type="caution">
    <text evidence="11">The sequence shown here is derived from an EMBL/GenBank/DDBJ whole genome shotgun (WGS) entry which is preliminary data.</text>
</comment>
<keyword evidence="7" id="KW-0496">Mitochondrion</keyword>
<dbReference type="EMBL" id="JOKQ01000010">
    <property type="protein sequence ID" value="KHN69049.1"/>
    <property type="molecule type" value="Genomic_DNA"/>
</dbReference>
<sequence length="477" mass="54508">MKRQTTALLAVTVVSGLMLVYQGLKARERSRRKKERLEEYVNKGFMCMKDKMYGEAIVCYLRSLELLETKDNALVDIYNNLAICFVRIKAYKEALVYANKSLDLNVLNNERALRLKYECHKVLGMKRQALYDIFVCGLMTKDERYRKQAQEMLKNEADVEVKKIIGGFEGRVSRIVYEGFFGTFPDLFGSGSLVSDELVELVRKGRYEDAIVMAEDRSDSLSKFVTALSKYAEGKDAAAISLLEDEKMIYSVGLREYLKAVHGLVPMDIDDFVSQNNRSVGVLFYAAKTYLCMKDNEKYENLISQAMNVCDYDFLYVDRIVYEVGRGRTEAAGNAVEEGLRRHGSSILILSIGCEFYLKNEDFERIANILLEMESMYGADPRTFLLKGVVLQAQGSVDVAEKNFRAAIKLDERYFKPYVYLGGVLLSKNDKDSKAVYEAGLRYAVRYEEMLVVLQALILIEAQENVMQMYPELKEIT</sequence>
<dbReference type="Proteomes" id="UP000031056">
    <property type="component" value="Unassembled WGS sequence"/>
</dbReference>
<feature type="transmembrane region" description="Helical" evidence="10">
    <location>
        <begin position="6"/>
        <end position="24"/>
    </location>
</feature>
<dbReference type="RefSeq" id="XP_014563091.1">
    <property type="nucleotide sequence ID" value="XM_014707605.1"/>
</dbReference>
<organism evidence="11 12">
    <name type="scientific">Ordospora colligata OC4</name>
    <dbReference type="NCBI Taxonomy" id="1354746"/>
    <lineage>
        <taxon>Eukaryota</taxon>
        <taxon>Fungi</taxon>
        <taxon>Fungi incertae sedis</taxon>
        <taxon>Microsporidia</taxon>
        <taxon>Ordosporidae</taxon>
        <taxon>Ordospora</taxon>
    </lineage>
</organism>
<name>A0A0B2UIH8_9MICR</name>
<evidence type="ECO:0000256" key="5">
    <source>
        <dbReference type="ARBA" id="ARBA00022803"/>
    </source>
</evidence>
<keyword evidence="3" id="KW-0677">Repeat</keyword>
<evidence type="ECO:0000313" key="11">
    <source>
        <dbReference type="EMBL" id="KHN69049.1"/>
    </source>
</evidence>
<evidence type="ECO:0000256" key="8">
    <source>
        <dbReference type="ARBA" id="ARBA00023136"/>
    </source>
</evidence>
<dbReference type="GeneID" id="26262443"/>
<dbReference type="VEuPathDB" id="MicrosporidiaDB:M896_100330"/>
<evidence type="ECO:0000256" key="6">
    <source>
        <dbReference type="ARBA" id="ARBA00022989"/>
    </source>
</evidence>
<evidence type="ECO:0000256" key="2">
    <source>
        <dbReference type="ARBA" id="ARBA00022692"/>
    </source>
</evidence>
<evidence type="ECO:0000313" key="12">
    <source>
        <dbReference type="Proteomes" id="UP000031056"/>
    </source>
</evidence>
<dbReference type="InParanoid" id="A0A0B2UIH8"/>
<dbReference type="OrthoDB" id="10250354at2759"/>
<proteinExistence type="inferred from homology"/>
<keyword evidence="2 10" id="KW-0812">Transmembrane</keyword>
<dbReference type="GO" id="GO:0045039">
    <property type="term" value="P:protein insertion into mitochondrial inner membrane"/>
    <property type="evidence" value="ECO:0007669"/>
    <property type="project" value="TreeGrafter"/>
</dbReference>
<dbReference type="SUPFAM" id="SSF48452">
    <property type="entry name" value="TPR-like"/>
    <property type="match status" value="2"/>
</dbReference>
<dbReference type="Gene3D" id="1.25.40.10">
    <property type="entry name" value="Tetratricopeptide repeat domain"/>
    <property type="match status" value="2"/>
</dbReference>
<dbReference type="AlphaFoldDB" id="A0A0B2UIH8"/>
<gene>
    <name evidence="11" type="ORF">M896_100330</name>
</gene>